<keyword evidence="6" id="KW-1185">Reference proteome</keyword>
<dbReference type="Pfam" id="PF00460">
    <property type="entry name" value="Flg_bb_rod"/>
    <property type="match status" value="1"/>
</dbReference>
<gene>
    <name evidence="5" type="ORF">QE109_10435</name>
</gene>
<evidence type="ECO:0000259" key="2">
    <source>
        <dbReference type="Pfam" id="PF00460"/>
    </source>
</evidence>
<dbReference type="Proteomes" id="UP001158045">
    <property type="component" value="Unassembled WGS sequence"/>
</dbReference>
<dbReference type="InterPro" id="IPR010930">
    <property type="entry name" value="Flg_bb/hook_C_dom"/>
</dbReference>
<protein>
    <submittedName>
        <fullName evidence="5">Flagellar basal body rod C-terminal domain-containing protein</fullName>
    </submittedName>
</protein>
<reference evidence="5 6" key="1">
    <citation type="submission" date="2023-04" db="EMBL/GenBank/DDBJ databases">
        <title>Fusibacter bizertensis strain WBS, isolated from littoral bottom sediments of the Arctic seas - biochemical and genomic analysis.</title>
        <authorList>
            <person name="Brioukhanov A.L."/>
        </authorList>
    </citation>
    <scope>NUCLEOTIDE SEQUENCE [LARGE SCALE GENOMIC DNA]</scope>
    <source>
        <strain evidence="5 6">WBS</strain>
    </source>
</reference>
<keyword evidence="5" id="KW-0969">Cilium</keyword>
<feature type="domain" description="Flagellar hook protein FlgE/F/G-like D1" evidence="4">
    <location>
        <begin position="199"/>
        <end position="260"/>
    </location>
</feature>
<feature type="domain" description="Flagellar basal body rod protein N-terminal" evidence="2">
    <location>
        <begin position="5"/>
        <end position="35"/>
    </location>
</feature>
<dbReference type="Pfam" id="PF22692">
    <property type="entry name" value="LlgE_F_G_D1"/>
    <property type="match status" value="1"/>
</dbReference>
<name>A0ABT6NDV6_9FIRM</name>
<keyword evidence="5" id="KW-0282">Flagellum</keyword>
<feature type="domain" description="Flagellar basal-body/hook protein C-terminal" evidence="3">
    <location>
        <begin position="308"/>
        <end position="348"/>
    </location>
</feature>
<dbReference type="InterPro" id="IPR001444">
    <property type="entry name" value="Flag_bb_rod_N"/>
</dbReference>
<evidence type="ECO:0000313" key="6">
    <source>
        <dbReference type="Proteomes" id="UP001158045"/>
    </source>
</evidence>
<dbReference type="SUPFAM" id="SSF117143">
    <property type="entry name" value="Flagellar hook protein flgE"/>
    <property type="match status" value="1"/>
</dbReference>
<sequence length="356" mass="38966">MVKGLYIGASSMITNINKMDVIGNNLANVNTTGFKKDRVQVESFNARLLTRINGSMYPIESGSGKVTQTQSGEEITATTDNGYFRVQTENGINYSKSLIFFKDTDGYLRTIKKNIGGTFDNLKGDLVIGKNGPINIGEDEYTLDEAGNILVGGTVKDQLLMSINPNDVGTISAGIKGYYVMTDYDQGQLEATNSPFDLAIRGEGFFSVSTSKGDYYTRDGVFTINNANELVDLNGAKLLGLDGPITINGSNFAVNEFGEVIQDGEITDKIKMTAFSNVGDIYKVGTSYYLEQPNMTGERIEFEGEIVQGYREQSNTDAVTEMISLIEMNRNYETSQKVITTIDDMIGKCVTELGRV</sequence>
<dbReference type="Pfam" id="PF06429">
    <property type="entry name" value="Flg_bbr_C"/>
    <property type="match status" value="1"/>
</dbReference>
<dbReference type="InterPro" id="IPR053967">
    <property type="entry name" value="LlgE_F_G-like_D1"/>
</dbReference>
<keyword evidence="5" id="KW-0966">Cell projection</keyword>
<accession>A0ABT6NDV6</accession>
<comment type="similarity">
    <text evidence="1">Belongs to the flagella basal body rod proteins family.</text>
</comment>
<dbReference type="EMBL" id="JARYZI010000006">
    <property type="protein sequence ID" value="MDH8678566.1"/>
    <property type="molecule type" value="Genomic_DNA"/>
</dbReference>
<dbReference type="InterPro" id="IPR037925">
    <property type="entry name" value="FlgE/F/G-like"/>
</dbReference>
<evidence type="ECO:0000259" key="3">
    <source>
        <dbReference type="Pfam" id="PF06429"/>
    </source>
</evidence>
<evidence type="ECO:0000259" key="4">
    <source>
        <dbReference type="Pfam" id="PF22692"/>
    </source>
</evidence>
<evidence type="ECO:0000313" key="5">
    <source>
        <dbReference type="EMBL" id="MDH8678566.1"/>
    </source>
</evidence>
<proteinExistence type="inferred from homology"/>
<comment type="caution">
    <text evidence="5">The sequence shown here is derived from an EMBL/GenBank/DDBJ whole genome shotgun (WGS) entry which is preliminary data.</text>
</comment>
<organism evidence="5 6">
    <name type="scientific">Fusibacter bizertensis</name>
    <dbReference type="NCBI Taxonomy" id="1488331"/>
    <lineage>
        <taxon>Bacteria</taxon>
        <taxon>Bacillati</taxon>
        <taxon>Bacillota</taxon>
        <taxon>Clostridia</taxon>
        <taxon>Eubacteriales</taxon>
        <taxon>Eubacteriales Family XII. Incertae Sedis</taxon>
        <taxon>Fusibacter</taxon>
    </lineage>
</organism>
<dbReference type="PANTHER" id="PTHR30435">
    <property type="entry name" value="FLAGELLAR PROTEIN"/>
    <property type="match status" value="1"/>
</dbReference>
<dbReference type="PANTHER" id="PTHR30435:SF19">
    <property type="entry name" value="FLAGELLAR BASAL-BODY ROD PROTEIN FLGG"/>
    <property type="match status" value="1"/>
</dbReference>
<dbReference type="RefSeq" id="WP_281094417.1">
    <property type="nucleotide sequence ID" value="NZ_JARYZI010000006.1"/>
</dbReference>
<evidence type="ECO:0000256" key="1">
    <source>
        <dbReference type="ARBA" id="ARBA00009677"/>
    </source>
</evidence>